<sequence>MTSEENEGRTSLSSAEKVNLYPTVQDDITECICDFDGESFPEAFMLEDYLDRCFWEKKNDKTENQTNANSALPLNKFHDVPQPAHLSTNSSADFVDFDAQQQVTLGKTDLTADSSYLISSTRELINTMESMVFSNHLPGFVTWNEKEMQSLASDLSNTHKHVLSLMTKLESDREYIMELQNRLAYIHEVKLILTHSRSVSKYYKDEFLKNSRQKYRDDLMARLHEVKVDLRRWAAVITETSRMGAANDTCMRNVNNGTTNQSHC</sequence>
<organism evidence="1 2">
    <name type="scientific">Ditylenchus destructor</name>
    <dbReference type="NCBI Taxonomy" id="166010"/>
    <lineage>
        <taxon>Eukaryota</taxon>
        <taxon>Metazoa</taxon>
        <taxon>Ecdysozoa</taxon>
        <taxon>Nematoda</taxon>
        <taxon>Chromadorea</taxon>
        <taxon>Rhabditida</taxon>
        <taxon>Tylenchina</taxon>
        <taxon>Tylenchomorpha</taxon>
        <taxon>Sphaerularioidea</taxon>
        <taxon>Anguinidae</taxon>
        <taxon>Anguininae</taxon>
        <taxon>Ditylenchus</taxon>
    </lineage>
</organism>
<reference evidence="1" key="1">
    <citation type="submission" date="2022-01" db="EMBL/GenBank/DDBJ databases">
        <title>Genome Sequence Resource for Two Populations of Ditylenchus destructor, the Migratory Endoparasitic Phytonematode.</title>
        <authorList>
            <person name="Zhang H."/>
            <person name="Lin R."/>
            <person name="Xie B."/>
        </authorList>
    </citation>
    <scope>NUCLEOTIDE SEQUENCE</scope>
    <source>
        <strain evidence="1">BazhouSP</strain>
    </source>
</reference>
<dbReference type="EMBL" id="JAKKPZ010000002">
    <property type="protein sequence ID" value="KAI1725759.1"/>
    <property type="molecule type" value="Genomic_DNA"/>
</dbReference>
<evidence type="ECO:0000313" key="2">
    <source>
        <dbReference type="Proteomes" id="UP001201812"/>
    </source>
</evidence>
<comment type="caution">
    <text evidence="1">The sequence shown here is derived from an EMBL/GenBank/DDBJ whole genome shotgun (WGS) entry which is preliminary data.</text>
</comment>
<name>A0AAD4NE72_9BILA</name>
<keyword evidence="1" id="KW-0808">Transferase</keyword>
<accession>A0AAD4NE72</accession>
<dbReference type="Gene3D" id="1.20.5.1940">
    <property type="match status" value="1"/>
</dbReference>
<dbReference type="GO" id="GO:0016301">
    <property type="term" value="F:kinase activity"/>
    <property type="evidence" value="ECO:0007669"/>
    <property type="project" value="UniProtKB-KW"/>
</dbReference>
<proteinExistence type="predicted"/>
<keyword evidence="1" id="KW-0418">Kinase</keyword>
<keyword evidence="2" id="KW-1185">Reference proteome</keyword>
<protein>
    <submittedName>
        <fullName evidence="1">Hepatocyte growth factor-regulated tyrosine kinase substrate domain-containing protein</fullName>
    </submittedName>
</protein>
<dbReference type="AlphaFoldDB" id="A0AAD4NE72"/>
<evidence type="ECO:0000313" key="1">
    <source>
        <dbReference type="EMBL" id="KAI1725759.1"/>
    </source>
</evidence>
<gene>
    <name evidence="1" type="ORF">DdX_02436</name>
</gene>
<dbReference type="Proteomes" id="UP001201812">
    <property type="component" value="Unassembled WGS sequence"/>
</dbReference>